<evidence type="ECO:0000313" key="2">
    <source>
        <dbReference type="Proteomes" id="UP001165393"/>
    </source>
</evidence>
<dbReference type="Proteomes" id="UP001165393">
    <property type="component" value="Unassembled WGS sequence"/>
</dbReference>
<accession>A0AA41WAY4</accession>
<proteinExistence type="predicted"/>
<protein>
    <submittedName>
        <fullName evidence="1">Uncharacterized protein</fullName>
    </submittedName>
</protein>
<keyword evidence="2" id="KW-1185">Reference proteome</keyword>
<reference evidence="1 2" key="1">
    <citation type="journal article" date="2013" name="Antonie Van Leeuwenhoek">
        <title>Echinimonas agarilytica gen. nov., sp. nov., a new gammaproteobacterium isolated from the sea urchin Strongylocentrotus intermedius.</title>
        <authorList>
            <person name="Nedashkovskaya O.I."/>
            <person name="Stenkova A.M."/>
            <person name="Zhukova N.V."/>
            <person name="Van Trappen S."/>
            <person name="Lee J.S."/>
            <person name="Kim S.B."/>
        </authorList>
    </citation>
    <scope>NUCLEOTIDE SEQUENCE [LARGE SCALE GENOMIC DNA]</scope>
    <source>
        <strain evidence="1 2">KMM 6351</strain>
    </source>
</reference>
<comment type="caution">
    <text evidence="1">The sequence shown here is derived from an EMBL/GenBank/DDBJ whole genome shotgun (WGS) entry which is preliminary data.</text>
</comment>
<gene>
    <name evidence="1" type="ORF">NAF29_16070</name>
</gene>
<dbReference type="RefSeq" id="WP_251262652.1">
    <property type="nucleotide sequence ID" value="NZ_JAMQGP010000009.1"/>
</dbReference>
<dbReference type="AlphaFoldDB" id="A0AA41WAY4"/>
<sequence length="60" mass="6751">MKVVNDETGAAVGLVVNVSTDQARGLYLWHNGKIRPRSKSFELPDRGTIARRHLISRLYS</sequence>
<dbReference type="EMBL" id="JAMQGP010000009">
    <property type="protein sequence ID" value="MCM2681168.1"/>
    <property type="molecule type" value="Genomic_DNA"/>
</dbReference>
<name>A0AA41WAY4_9GAMM</name>
<organism evidence="1 2">
    <name type="scientific">Echinimonas agarilytica</name>
    <dbReference type="NCBI Taxonomy" id="1215918"/>
    <lineage>
        <taxon>Bacteria</taxon>
        <taxon>Pseudomonadati</taxon>
        <taxon>Pseudomonadota</taxon>
        <taxon>Gammaproteobacteria</taxon>
        <taxon>Alteromonadales</taxon>
        <taxon>Echinimonadaceae</taxon>
        <taxon>Echinimonas</taxon>
    </lineage>
</organism>
<evidence type="ECO:0000313" key="1">
    <source>
        <dbReference type="EMBL" id="MCM2681168.1"/>
    </source>
</evidence>